<dbReference type="AlphaFoldDB" id="A0A7S3JTB4"/>
<proteinExistence type="predicted"/>
<accession>A0A7S3JTB4</accession>
<reference evidence="2" key="1">
    <citation type="submission" date="2021-01" db="EMBL/GenBank/DDBJ databases">
        <authorList>
            <person name="Corre E."/>
            <person name="Pelletier E."/>
            <person name="Niang G."/>
            <person name="Scheremetjew M."/>
            <person name="Finn R."/>
            <person name="Kale V."/>
            <person name="Holt S."/>
            <person name="Cochrane G."/>
            <person name="Meng A."/>
            <person name="Brown T."/>
            <person name="Cohen L."/>
        </authorList>
    </citation>
    <scope>NUCLEOTIDE SEQUENCE</scope>
    <source>
        <strain evidence="2">CCMP1510</strain>
    </source>
</reference>
<evidence type="ECO:0000313" key="2">
    <source>
        <dbReference type="EMBL" id="CAE0362208.1"/>
    </source>
</evidence>
<sequence>MAVMVFSHSDEDLRDALNALHQSDNEDDEISERCNPNTIEEMCPHSIPVRFGAIERTNTLCSTPVSLAGSETSREMTWLQSLSKHPLITIVTGVAHIFGLGRVASSTDSKLSLSSLHSVDIDEFEEEYEISIADREGGSPGTEYGFFVSLTPQHQPGSFANRSTLTKNISNDNRAHFFLGDLPLINIFAKVLERVRSSRGSTLSIVATTPPTNTQQQQQHESQDDLHQDKSSSKPPEKAASDNDSHSHE</sequence>
<name>A0A7S3JTB4_9STRA</name>
<evidence type="ECO:0000256" key="1">
    <source>
        <dbReference type="SAM" id="MobiDB-lite"/>
    </source>
</evidence>
<feature type="region of interest" description="Disordered" evidence="1">
    <location>
        <begin position="205"/>
        <end position="249"/>
    </location>
</feature>
<dbReference type="EMBL" id="HBIJ01004153">
    <property type="protein sequence ID" value="CAE0362208.1"/>
    <property type="molecule type" value="Transcribed_RNA"/>
</dbReference>
<feature type="compositionally biased region" description="Basic and acidic residues" evidence="1">
    <location>
        <begin position="221"/>
        <end position="249"/>
    </location>
</feature>
<protein>
    <submittedName>
        <fullName evidence="2">Uncharacterized protein</fullName>
    </submittedName>
</protein>
<organism evidence="2">
    <name type="scientific">Aureoumbra lagunensis</name>
    <dbReference type="NCBI Taxonomy" id="44058"/>
    <lineage>
        <taxon>Eukaryota</taxon>
        <taxon>Sar</taxon>
        <taxon>Stramenopiles</taxon>
        <taxon>Ochrophyta</taxon>
        <taxon>Pelagophyceae</taxon>
        <taxon>Pelagomonadales</taxon>
        <taxon>Aureoumbra</taxon>
    </lineage>
</organism>
<gene>
    <name evidence="2" type="ORF">ALAG00032_LOCUS2949</name>
</gene>
<feature type="compositionally biased region" description="Low complexity" evidence="1">
    <location>
        <begin position="208"/>
        <end position="219"/>
    </location>
</feature>